<dbReference type="PANTHER" id="PTHR39963:SF1">
    <property type="entry name" value="MNMC-LIKE METHYLTRANSFERASE DOMAIN-CONTAINING PROTEIN"/>
    <property type="match status" value="1"/>
</dbReference>
<evidence type="ECO:0000313" key="3">
    <source>
        <dbReference type="Proteomes" id="UP000281094"/>
    </source>
</evidence>
<name>A0A3L7JBB8_9HYPH</name>
<dbReference type="GO" id="GO:0016645">
    <property type="term" value="F:oxidoreductase activity, acting on the CH-NH group of donors"/>
    <property type="evidence" value="ECO:0007669"/>
    <property type="project" value="InterPro"/>
</dbReference>
<dbReference type="InterPro" id="IPR047785">
    <property type="entry name" value="tRNA_MNMC2"/>
</dbReference>
<evidence type="ECO:0000313" key="2">
    <source>
        <dbReference type="EMBL" id="RLQ87729.1"/>
    </source>
</evidence>
<dbReference type="InterPro" id="IPR029063">
    <property type="entry name" value="SAM-dependent_MTases_sf"/>
</dbReference>
<sequence length="241" mass="26092">MDRHPLHWDIEGRAHSDLYDDVFFSRADGLAETTHVFLEGNRLKQRFAALPSGATFTIGELGFGSGLNMLATIELWRSAAPAGAVLHLVSFEKHLLPPDAVNRMLAPWPHLLSLATPLISAAADHETGELEMDFGHDVHLKVMIGDVADRIADMAAPADAWFLDGFSPAKNPAMWYADLMAALATNTAEDGTFATYTAAGWVRRNLEAAGFAVEKRPGFGRKREMMAGTLKKNSGSGEACA</sequence>
<dbReference type="RefSeq" id="WP_121644693.1">
    <property type="nucleotide sequence ID" value="NZ_RCWN01000001.1"/>
</dbReference>
<proteinExistence type="predicted"/>
<dbReference type="PANTHER" id="PTHR39963">
    <property type="entry name" value="SLL0983 PROTEIN"/>
    <property type="match status" value="1"/>
</dbReference>
<organism evidence="2 3">
    <name type="scientific">Notoacmeibacter ruber</name>
    <dbReference type="NCBI Taxonomy" id="2670375"/>
    <lineage>
        <taxon>Bacteria</taxon>
        <taxon>Pseudomonadati</taxon>
        <taxon>Pseudomonadota</taxon>
        <taxon>Alphaproteobacteria</taxon>
        <taxon>Hyphomicrobiales</taxon>
        <taxon>Notoacmeibacteraceae</taxon>
        <taxon>Notoacmeibacter</taxon>
    </lineage>
</organism>
<dbReference type="Pfam" id="PF05430">
    <property type="entry name" value="Methyltransf_30"/>
    <property type="match status" value="1"/>
</dbReference>
<reference evidence="2 3" key="1">
    <citation type="submission" date="2018-10" db="EMBL/GenBank/DDBJ databases">
        <title>Notoacmeibacter sp. M2BS9Y-3-1, whole genome shotgun sequence.</title>
        <authorList>
            <person name="Tuo L."/>
        </authorList>
    </citation>
    <scope>NUCLEOTIDE SEQUENCE [LARGE SCALE GENOMIC DNA]</scope>
    <source>
        <strain evidence="2 3">M2BS9Y-3-1</strain>
    </source>
</reference>
<protein>
    <submittedName>
        <fullName evidence="2">5-methylaminomethyl-2-thiouridine methyltransferase</fullName>
    </submittedName>
</protein>
<dbReference type="NCBIfam" id="NF033855">
    <property type="entry name" value="tRNA_MNMC2"/>
    <property type="match status" value="1"/>
</dbReference>
<dbReference type="EMBL" id="RCWN01000001">
    <property type="protein sequence ID" value="RLQ87729.1"/>
    <property type="molecule type" value="Genomic_DNA"/>
</dbReference>
<accession>A0A3L7JBB8</accession>
<gene>
    <name evidence="2" type="ORF">D8780_05420</name>
</gene>
<dbReference type="Gene3D" id="3.40.50.150">
    <property type="entry name" value="Vaccinia Virus protein VP39"/>
    <property type="match status" value="1"/>
</dbReference>
<dbReference type="InterPro" id="IPR008471">
    <property type="entry name" value="MnmC-like_methylTransf"/>
</dbReference>
<dbReference type="GO" id="GO:0032259">
    <property type="term" value="P:methylation"/>
    <property type="evidence" value="ECO:0007669"/>
    <property type="project" value="UniProtKB-KW"/>
</dbReference>
<keyword evidence="2" id="KW-0489">Methyltransferase</keyword>
<dbReference type="AlphaFoldDB" id="A0A3L7JBB8"/>
<comment type="caution">
    <text evidence="2">The sequence shown here is derived from an EMBL/GenBank/DDBJ whole genome shotgun (WGS) entry which is preliminary data.</text>
</comment>
<feature type="domain" description="MnmC-like methyltransferase" evidence="1">
    <location>
        <begin position="126"/>
        <end position="230"/>
    </location>
</feature>
<evidence type="ECO:0000259" key="1">
    <source>
        <dbReference type="Pfam" id="PF05430"/>
    </source>
</evidence>
<keyword evidence="2" id="KW-0808">Transferase</keyword>
<dbReference type="Proteomes" id="UP000281094">
    <property type="component" value="Unassembled WGS sequence"/>
</dbReference>
<keyword evidence="3" id="KW-1185">Reference proteome</keyword>
<dbReference type="GO" id="GO:0004808">
    <property type="term" value="F:tRNA (5-methylaminomethyl-2-thiouridylate)(34)-methyltransferase activity"/>
    <property type="evidence" value="ECO:0007669"/>
    <property type="project" value="InterPro"/>
</dbReference>